<dbReference type="AlphaFoldDB" id="B6GCE6"/>
<evidence type="ECO:0000313" key="2">
    <source>
        <dbReference type="EMBL" id="EEA90051.1"/>
    </source>
</evidence>
<gene>
    <name evidence="2" type="ORF">COLSTE_01769</name>
</gene>
<proteinExistence type="predicted"/>
<dbReference type="InterPro" id="IPR050834">
    <property type="entry name" value="Glycosyltransf_2"/>
</dbReference>
<keyword evidence="3" id="KW-1185">Reference proteome</keyword>
<keyword evidence="2" id="KW-0328">Glycosyltransferase</keyword>
<dbReference type="EMBL" id="ABXJ01000103">
    <property type="protein sequence ID" value="EEA90051.1"/>
    <property type="molecule type" value="Genomic_DNA"/>
</dbReference>
<accession>B6GCE6</accession>
<name>B6GCE6_9ACTN</name>
<dbReference type="GeneID" id="98003454"/>
<dbReference type="GO" id="GO:0016757">
    <property type="term" value="F:glycosyltransferase activity"/>
    <property type="evidence" value="ECO:0007669"/>
    <property type="project" value="UniProtKB-KW"/>
</dbReference>
<dbReference type="GO" id="GO:0044010">
    <property type="term" value="P:single-species biofilm formation"/>
    <property type="evidence" value="ECO:0007669"/>
    <property type="project" value="TreeGrafter"/>
</dbReference>
<dbReference type="PANTHER" id="PTHR43685:SF13">
    <property type="entry name" value="O ANTIGEN BIOSYNTHESIS RHAMNOSYLTRANSFERASE RFBN"/>
    <property type="match status" value="1"/>
</dbReference>
<dbReference type="InterPro" id="IPR001173">
    <property type="entry name" value="Glyco_trans_2-like"/>
</dbReference>
<organism evidence="2 3">
    <name type="scientific">Collinsella stercoris DSM 13279</name>
    <dbReference type="NCBI Taxonomy" id="445975"/>
    <lineage>
        <taxon>Bacteria</taxon>
        <taxon>Bacillati</taxon>
        <taxon>Actinomycetota</taxon>
        <taxon>Coriobacteriia</taxon>
        <taxon>Coriobacteriales</taxon>
        <taxon>Coriobacteriaceae</taxon>
        <taxon>Collinsella</taxon>
    </lineage>
</organism>
<dbReference type="EC" id="2.4.-.-" evidence="2"/>
<feature type="domain" description="Glycosyltransferase 2-like" evidence="1">
    <location>
        <begin position="7"/>
        <end position="180"/>
    </location>
</feature>
<keyword evidence="2" id="KW-0808">Transferase</keyword>
<dbReference type="Pfam" id="PF00535">
    <property type="entry name" value="Glycos_transf_2"/>
    <property type="match status" value="1"/>
</dbReference>
<reference evidence="2 3" key="2">
    <citation type="submission" date="2008-10" db="EMBL/GenBank/DDBJ databases">
        <authorList>
            <person name="Fulton L."/>
            <person name="Clifton S."/>
            <person name="Fulton B."/>
            <person name="Xu J."/>
            <person name="Minx P."/>
            <person name="Pepin K.H."/>
            <person name="Johnson M."/>
            <person name="Thiruvilangam P."/>
            <person name="Bhonagiri V."/>
            <person name="Nash W.E."/>
            <person name="Mardis E.R."/>
            <person name="Wilson R.K."/>
        </authorList>
    </citation>
    <scope>NUCLEOTIDE SEQUENCE [LARGE SCALE GENOMIC DNA]</scope>
    <source>
        <strain evidence="2 3">DSM 13279</strain>
    </source>
</reference>
<dbReference type="InterPro" id="IPR029044">
    <property type="entry name" value="Nucleotide-diphossugar_trans"/>
</dbReference>
<dbReference type="OrthoDB" id="7665907at2"/>
<dbReference type="Proteomes" id="UP000003560">
    <property type="component" value="Unassembled WGS sequence"/>
</dbReference>
<dbReference type="Gene3D" id="3.90.550.10">
    <property type="entry name" value="Spore Coat Polysaccharide Biosynthesis Protein SpsA, Chain A"/>
    <property type="match status" value="1"/>
</dbReference>
<dbReference type="HOGENOM" id="CLU_061778_0_1_11"/>
<sequence length="300" mass="33483">MAAPTVSVIIPTLNAEREIGALLNRLLSQTLPPTEIFVIDSDSEDRTVEEVEEVASSGGDSCVRLLEIERGDFNHGGTRRMAADRTSGEFILLLTQDAVPLDETFIECLVSPFSDERVAISTGRQIPKADAVRYEQLVREFNYPRESYVRSSKDLERCGIKTYFTSDVCCAYRRSAYEDLGGFPERCNTSEDMYLAIRAIGKGWSIAYAADAAVLHSHNLTPSQQYRRNLEVGYFLETQKELLDGISETGEGARLVMSVTSRLLLEGRVGQLISFFIDCSARLLGNRRGRSIAKKEMERA</sequence>
<evidence type="ECO:0000259" key="1">
    <source>
        <dbReference type="Pfam" id="PF00535"/>
    </source>
</evidence>
<dbReference type="PANTHER" id="PTHR43685">
    <property type="entry name" value="GLYCOSYLTRANSFERASE"/>
    <property type="match status" value="1"/>
</dbReference>
<dbReference type="SUPFAM" id="SSF53448">
    <property type="entry name" value="Nucleotide-diphospho-sugar transferases"/>
    <property type="match status" value="1"/>
</dbReference>
<evidence type="ECO:0000313" key="3">
    <source>
        <dbReference type="Proteomes" id="UP000003560"/>
    </source>
</evidence>
<dbReference type="eggNOG" id="COG1216">
    <property type="taxonomic scope" value="Bacteria"/>
</dbReference>
<protein>
    <submittedName>
        <fullName evidence="2">Glycosyltransferase, group 2 family protein</fullName>
        <ecNumber evidence="2">2.4.-.-</ecNumber>
    </submittedName>
</protein>
<dbReference type="RefSeq" id="WP_006721402.1">
    <property type="nucleotide sequence ID" value="NZ_CP085935.1"/>
</dbReference>
<reference evidence="2 3" key="1">
    <citation type="submission" date="2008-10" db="EMBL/GenBank/DDBJ databases">
        <title>Draft genome sequence of Collinsella stercoris (DSM 13279).</title>
        <authorList>
            <person name="Sudarsanam P."/>
            <person name="Ley R."/>
            <person name="Guruge J."/>
            <person name="Turnbaugh P.J."/>
            <person name="Mahowald M."/>
            <person name="Liep D."/>
            <person name="Gordon J."/>
        </authorList>
    </citation>
    <scope>NUCLEOTIDE SEQUENCE [LARGE SCALE GENOMIC DNA]</scope>
    <source>
        <strain evidence="2 3">DSM 13279</strain>
    </source>
</reference>
<comment type="caution">
    <text evidence="2">The sequence shown here is derived from an EMBL/GenBank/DDBJ whole genome shotgun (WGS) entry which is preliminary data.</text>
</comment>
<dbReference type="STRING" id="445975.COLSTE_01769"/>